<sequence length="293" mass="33348">MHSNGGTNHRTLCPADQRYSRPYIEDKKFEKARPGNLHVPLDEEKRIVPVPQKGSLKNKVLEDDTWTDICDDYRNERIASDDLFLEEQHSLQACKTTRSDLENMRTALQSSSGTFHTPEPVAIARSSSPNDELCETMSPCSMSVSESHEHLFYKIVTPSDVGKLWWFRYSYWSSSQSYVLTKGWIGFVKEKQLQAGDIISFERGMHDELYINCRRRPTRVCAQEKIPLISLSRHSTASGGSLPLPLSKEKHSDDQEMPETDPLNSISEMRLFGVDLRLKYPMSASKVDSGKST</sequence>
<gene>
    <name evidence="1" type="ORF">O6H91_18G024800</name>
</gene>
<comment type="caution">
    <text evidence="1">The sequence shown here is derived from an EMBL/GenBank/DDBJ whole genome shotgun (WGS) entry which is preliminary data.</text>
</comment>
<proteinExistence type="predicted"/>
<reference evidence="2" key="1">
    <citation type="journal article" date="2024" name="Proc. Natl. Acad. Sci. U.S.A.">
        <title>Extraordinary preservation of gene collinearity over three hundred million years revealed in homosporous lycophytes.</title>
        <authorList>
            <person name="Li C."/>
            <person name="Wickell D."/>
            <person name="Kuo L.Y."/>
            <person name="Chen X."/>
            <person name="Nie B."/>
            <person name="Liao X."/>
            <person name="Peng D."/>
            <person name="Ji J."/>
            <person name="Jenkins J."/>
            <person name="Williams M."/>
            <person name="Shu S."/>
            <person name="Plott C."/>
            <person name="Barry K."/>
            <person name="Rajasekar S."/>
            <person name="Grimwood J."/>
            <person name="Han X."/>
            <person name="Sun S."/>
            <person name="Hou Z."/>
            <person name="He W."/>
            <person name="Dai G."/>
            <person name="Sun C."/>
            <person name="Schmutz J."/>
            <person name="Leebens-Mack J.H."/>
            <person name="Li F.W."/>
            <person name="Wang L."/>
        </authorList>
    </citation>
    <scope>NUCLEOTIDE SEQUENCE [LARGE SCALE GENOMIC DNA]</scope>
    <source>
        <strain evidence="2">cv. PW_Plant_1</strain>
    </source>
</reference>
<evidence type="ECO:0000313" key="1">
    <source>
        <dbReference type="EMBL" id="KAJ7522737.1"/>
    </source>
</evidence>
<name>A0ACC2B010_DIPCM</name>
<accession>A0ACC2B010</accession>
<keyword evidence="2" id="KW-1185">Reference proteome</keyword>
<dbReference type="Proteomes" id="UP001162992">
    <property type="component" value="Chromosome 18"/>
</dbReference>
<dbReference type="EMBL" id="CM055109">
    <property type="protein sequence ID" value="KAJ7522737.1"/>
    <property type="molecule type" value="Genomic_DNA"/>
</dbReference>
<evidence type="ECO:0000313" key="2">
    <source>
        <dbReference type="Proteomes" id="UP001162992"/>
    </source>
</evidence>
<organism evidence="1 2">
    <name type="scientific">Diphasiastrum complanatum</name>
    <name type="common">Issler's clubmoss</name>
    <name type="synonym">Lycopodium complanatum</name>
    <dbReference type="NCBI Taxonomy" id="34168"/>
    <lineage>
        <taxon>Eukaryota</taxon>
        <taxon>Viridiplantae</taxon>
        <taxon>Streptophyta</taxon>
        <taxon>Embryophyta</taxon>
        <taxon>Tracheophyta</taxon>
        <taxon>Lycopodiopsida</taxon>
        <taxon>Lycopodiales</taxon>
        <taxon>Lycopodiaceae</taxon>
        <taxon>Lycopodioideae</taxon>
        <taxon>Diphasiastrum</taxon>
    </lineage>
</organism>
<protein>
    <submittedName>
        <fullName evidence="1">Uncharacterized protein</fullName>
    </submittedName>
</protein>